<reference evidence="1" key="1">
    <citation type="submission" date="2014-12" db="EMBL/GenBank/DDBJ databases">
        <title>Insight into the proteome of Arion vulgaris.</title>
        <authorList>
            <person name="Aradska J."/>
            <person name="Bulat T."/>
            <person name="Smidak R."/>
            <person name="Sarate P."/>
            <person name="Gangsoo J."/>
            <person name="Sialana F."/>
            <person name="Bilban M."/>
            <person name="Lubec G."/>
        </authorList>
    </citation>
    <scope>NUCLEOTIDE SEQUENCE</scope>
    <source>
        <tissue evidence="1">Skin</tissue>
    </source>
</reference>
<protein>
    <recommendedName>
        <fullName evidence="2">EF-hand domain-containing protein</fullName>
    </recommendedName>
</protein>
<proteinExistence type="predicted"/>
<accession>A0A0B6Y5P8</accession>
<dbReference type="EMBL" id="HACG01004301">
    <property type="protein sequence ID" value="CEK51166.1"/>
    <property type="molecule type" value="Transcribed_RNA"/>
</dbReference>
<dbReference type="AlphaFoldDB" id="A0A0B6Y5P8"/>
<feature type="non-terminal residue" evidence="1">
    <location>
        <position position="1"/>
    </location>
</feature>
<organism evidence="1">
    <name type="scientific">Arion vulgaris</name>
    <dbReference type="NCBI Taxonomy" id="1028688"/>
    <lineage>
        <taxon>Eukaryota</taxon>
        <taxon>Metazoa</taxon>
        <taxon>Spiralia</taxon>
        <taxon>Lophotrochozoa</taxon>
        <taxon>Mollusca</taxon>
        <taxon>Gastropoda</taxon>
        <taxon>Heterobranchia</taxon>
        <taxon>Euthyneura</taxon>
        <taxon>Panpulmonata</taxon>
        <taxon>Eupulmonata</taxon>
        <taxon>Stylommatophora</taxon>
        <taxon>Helicina</taxon>
        <taxon>Arionoidea</taxon>
        <taxon>Arionidae</taxon>
        <taxon>Arion</taxon>
    </lineage>
</organism>
<evidence type="ECO:0000313" key="1">
    <source>
        <dbReference type="EMBL" id="CEK51166.1"/>
    </source>
</evidence>
<sequence>LFQACDPKGKGKVKVSDLVKYLTTIVDKQLQEGSAVASLIAIMDPKNINAEIGSTAFHRGLHQWIEQMKS</sequence>
<gene>
    <name evidence="1" type="primary">ORF12696</name>
</gene>
<evidence type="ECO:0008006" key="2">
    <source>
        <dbReference type="Google" id="ProtNLM"/>
    </source>
</evidence>
<feature type="non-terminal residue" evidence="1">
    <location>
        <position position="70"/>
    </location>
</feature>
<name>A0A0B6Y5P8_9EUPU</name>